<gene>
    <name evidence="2" type="ORF">NDU88_002590</name>
</gene>
<accession>A0AAV7WS52</accession>
<organism evidence="2 3">
    <name type="scientific">Pleurodeles waltl</name>
    <name type="common">Iberian ribbed newt</name>
    <dbReference type="NCBI Taxonomy" id="8319"/>
    <lineage>
        <taxon>Eukaryota</taxon>
        <taxon>Metazoa</taxon>
        <taxon>Chordata</taxon>
        <taxon>Craniata</taxon>
        <taxon>Vertebrata</taxon>
        <taxon>Euteleostomi</taxon>
        <taxon>Amphibia</taxon>
        <taxon>Batrachia</taxon>
        <taxon>Caudata</taxon>
        <taxon>Salamandroidea</taxon>
        <taxon>Salamandridae</taxon>
        <taxon>Pleurodelinae</taxon>
        <taxon>Pleurodeles</taxon>
    </lineage>
</organism>
<feature type="region of interest" description="Disordered" evidence="1">
    <location>
        <begin position="53"/>
        <end position="73"/>
    </location>
</feature>
<feature type="region of interest" description="Disordered" evidence="1">
    <location>
        <begin position="1"/>
        <end position="22"/>
    </location>
</feature>
<reference evidence="2" key="1">
    <citation type="journal article" date="2022" name="bioRxiv">
        <title>Sequencing and chromosome-scale assembly of the giantPleurodeles waltlgenome.</title>
        <authorList>
            <person name="Brown T."/>
            <person name="Elewa A."/>
            <person name="Iarovenko S."/>
            <person name="Subramanian E."/>
            <person name="Araus A.J."/>
            <person name="Petzold A."/>
            <person name="Susuki M."/>
            <person name="Suzuki K.-i.T."/>
            <person name="Hayashi T."/>
            <person name="Toyoda A."/>
            <person name="Oliveira C."/>
            <person name="Osipova E."/>
            <person name="Leigh N.D."/>
            <person name="Simon A."/>
            <person name="Yun M.H."/>
        </authorList>
    </citation>
    <scope>NUCLEOTIDE SEQUENCE</scope>
    <source>
        <strain evidence="2">20211129_DDA</strain>
        <tissue evidence="2">Liver</tissue>
    </source>
</reference>
<evidence type="ECO:0000313" key="3">
    <source>
        <dbReference type="Proteomes" id="UP001066276"/>
    </source>
</evidence>
<dbReference type="EMBL" id="JANPWB010000001">
    <property type="protein sequence ID" value="KAJ1214980.1"/>
    <property type="molecule type" value="Genomic_DNA"/>
</dbReference>
<sequence>MAHSAQSERSSGRFQSGPALSRVRLRVVPNPGTCALSSQSLSCRRCDRGQCGPVDPWENHSGPTLSHMRPRAV</sequence>
<name>A0AAV7WS52_PLEWA</name>
<proteinExistence type="predicted"/>
<evidence type="ECO:0000256" key="1">
    <source>
        <dbReference type="SAM" id="MobiDB-lite"/>
    </source>
</evidence>
<keyword evidence="3" id="KW-1185">Reference proteome</keyword>
<protein>
    <submittedName>
        <fullName evidence="2">Uncharacterized protein</fullName>
    </submittedName>
</protein>
<feature type="compositionally biased region" description="Polar residues" evidence="1">
    <location>
        <begin position="1"/>
        <end position="14"/>
    </location>
</feature>
<dbReference type="AlphaFoldDB" id="A0AAV7WS52"/>
<comment type="caution">
    <text evidence="2">The sequence shown here is derived from an EMBL/GenBank/DDBJ whole genome shotgun (WGS) entry which is preliminary data.</text>
</comment>
<evidence type="ECO:0000313" key="2">
    <source>
        <dbReference type="EMBL" id="KAJ1214980.1"/>
    </source>
</evidence>
<dbReference type="Proteomes" id="UP001066276">
    <property type="component" value="Chromosome 1_1"/>
</dbReference>